<keyword evidence="4" id="KW-0997">Cell inner membrane</keyword>
<feature type="transmembrane region" description="Helical" evidence="9">
    <location>
        <begin position="299"/>
        <end position="322"/>
    </location>
</feature>
<dbReference type="STRING" id="1817768.A3A87_09535"/>
<keyword evidence="2" id="KW-0813">Transport</keyword>
<dbReference type="Pfam" id="PF02635">
    <property type="entry name" value="DsrE"/>
    <property type="match status" value="1"/>
</dbReference>
<dbReference type="PANTHER" id="PTHR30574">
    <property type="entry name" value="INNER MEMBRANE PROTEIN YEDE"/>
    <property type="match status" value="1"/>
</dbReference>
<dbReference type="GO" id="GO:0005886">
    <property type="term" value="C:plasma membrane"/>
    <property type="evidence" value="ECO:0007669"/>
    <property type="project" value="UniProtKB-SubCell"/>
</dbReference>
<evidence type="ECO:0008006" key="12">
    <source>
        <dbReference type="Google" id="ProtNLM"/>
    </source>
</evidence>
<evidence type="ECO:0000313" key="11">
    <source>
        <dbReference type="Proteomes" id="UP000179037"/>
    </source>
</evidence>
<dbReference type="PANTHER" id="PTHR30574:SF1">
    <property type="entry name" value="SULPHUR TRANSPORT DOMAIN-CONTAINING PROTEIN"/>
    <property type="match status" value="1"/>
</dbReference>
<dbReference type="Gene3D" id="3.40.1260.10">
    <property type="entry name" value="DsrEFH-like"/>
    <property type="match status" value="1"/>
</dbReference>
<evidence type="ECO:0000256" key="9">
    <source>
        <dbReference type="SAM" id="Phobius"/>
    </source>
</evidence>
<evidence type="ECO:0000256" key="8">
    <source>
        <dbReference type="ARBA" id="ARBA00035655"/>
    </source>
</evidence>
<feature type="transmembrane region" description="Helical" evidence="9">
    <location>
        <begin position="271"/>
        <end position="293"/>
    </location>
</feature>
<dbReference type="AlphaFoldDB" id="A0A1F6TZA5"/>
<reference evidence="10 11" key="1">
    <citation type="journal article" date="2016" name="Nat. Commun.">
        <title>Thousands of microbial genomes shed light on interconnected biogeochemical processes in an aquifer system.</title>
        <authorList>
            <person name="Anantharaman K."/>
            <person name="Brown C.T."/>
            <person name="Hug L.A."/>
            <person name="Sharon I."/>
            <person name="Castelle C.J."/>
            <person name="Probst A.J."/>
            <person name="Thomas B.C."/>
            <person name="Singh A."/>
            <person name="Wilkins M.J."/>
            <person name="Karaoz U."/>
            <person name="Brodie E.L."/>
            <person name="Williams K.H."/>
            <person name="Hubbard S.S."/>
            <person name="Banfield J.F."/>
        </authorList>
    </citation>
    <scope>NUCLEOTIDE SEQUENCE [LARGE SCALE GENOMIC DNA]</scope>
</reference>
<feature type="transmembrane region" description="Helical" evidence="9">
    <location>
        <begin position="181"/>
        <end position="199"/>
    </location>
</feature>
<dbReference type="Pfam" id="PF04143">
    <property type="entry name" value="Sulf_transp"/>
    <property type="match status" value="1"/>
</dbReference>
<evidence type="ECO:0000256" key="5">
    <source>
        <dbReference type="ARBA" id="ARBA00022692"/>
    </source>
</evidence>
<proteinExistence type="inferred from homology"/>
<sequence>MNYIAVLGGLIIGTAYGYIAQRGAFCLNSGFRLTVTKRDFTKVKALFLAIAVQMLAMPAVFALGWAQPSFPAFFPVGAIVGGLLFGVSMYWTAGCAAGVWFKTGAGSLGAVAGVAGLMLGATLFEVGPLRGLRDAVHGLGGAVSFNAMSFGLPLWVLLVPLGALLAVFLMRTETTKAGAWTWRRTGLLLGLVGVAAWPLSALVERQFGMSVIGGAVDLTRLASGATIPAKGFGGWDILFLLGLPLGAYFAARKEGPMKLSIPQPEAFAKMFAGGIGLGAGASLAAGCTVGHGLTGVPLLAPGSIVTLAAIFTGSALTGYYTLAQAKKAPQSDNSGRPIMSGDCSGRPVPDGLKKMLSSCGDSPAVAKPAASLATPAPLPVANERRHKPRRADDYRLASASATKTITIIIQNPPYKGDNKAWHALRFAGASIAEGMNVRVHLLDDGVQAGKHEQKPPEGAVNLEELTKELMGYGLEVNACGLALDGCKLTESEMIPGIGRGSMKTLAGWVSMSDFVVTF</sequence>
<dbReference type="EMBL" id="MFTC01000069">
    <property type="protein sequence ID" value="OGI50436.1"/>
    <property type="molecule type" value="Genomic_DNA"/>
</dbReference>
<comment type="similarity">
    <text evidence="8">Belongs to the TsuA/YedE (TC 9.B.102) family.</text>
</comment>
<evidence type="ECO:0000256" key="2">
    <source>
        <dbReference type="ARBA" id="ARBA00022448"/>
    </source>
</evidence>
<organism evidence="10 11">
    <name type="scientific">Candidatus Muproteobacteria bacterium RIFCSPLOWO2_01_FULL_60_18</name>
    <dbReference type="NCBI Taxonomy" id="1817768"/>
    <lineage>
        <taxon>Bacteria</taxon>
        <taxon>Pseudomonadati</taxon>
        <taxon>Pseudomonadota</taxon>
        <taxon>Candidatus Muproteobacteria</taxon>
    </lineage>
</organism>
<dbReference type="InterPro" id="IPR007272">
    <property type="entry name" value="Sulf_transp_TsuA/YedE"/>
</dbReference>
<dbReference type="InterPro" id="IPR003787">
    <property type="entry name" value="Sulphur_relay_DsrE/F-like"/>
</dbReference>
<feature type="transmembrane region" description="Helical" evidence="9">
    <location>
        <begin position="144"/>
        <end position="169"/>
    </location>
</feature>
<evidence type="ECO:0000313" key="10">
    <source>
        <dbReference type="EMBL" id="OGI50436.1"/>
    </source>
</evidence>
<dbReference type="InterPro" id="IPR027396">
    <property type="entry name" value="DsrEFH-like"/>
</dbReference>
<keyword evidence="3" id="KW-1003">Cell membrane</keyword>
<name>A0A1F6TZA5_9PROT</name>
<keyword evidence="5 9" id="KW-0812">Transmembrane</keyword>
<feature type="transmembrane region" description="Helical" evidence="9">
    <location>
        <begin position="72"/>
        <end position="93"/>
    </location>
</feature>
<keyword evidence="7 9" id="KW-0472">Membrane</keyword>
<dbReference type="Proteomes" id="UP000179037">
    <property type="component" value="Unassembled WGS sequence"/>
</dbReference>
<dbReference type="SUPFAM" id="SSF75169">
    <property type="entry name" value="DsrEFH-like"/>
    <property type="match status" value="1"/>
</dbReference>
<feature type="transmembrane region" description="Helical" evidence="9">
    <location>
        <begin position="232"/>
        <end position="251"/>
    </location>
</feature>
<gene>
    <name evidence="10" type="ORF">A3A87_09535</name>
</gene>
<evidence type="ECO:0000256" key="6">
    <source>
        <dbReference type="ARBA" id="ARBA00022989"/>
    </source>
</evidence>
<feature type="transmembrane region" description="Helical" evidence="9">
    <location>
        <begin position="45"/>
        <end position="66"/>
    </location>
</feature>
<comment type="subcellular location">
    <subcellularLocation>
        <location evidence="1">Cell inner membrane</location>
        <topology evidence="1">Multi-pass membrane protein</topology>
    </subcellularLocation>
</comment>
<evidence type="ECO:0000256" key="7">
    <source>
        <dbReference type="ARBA" id="ARBA00023136"/>
    </source>
</evidence>
<evidence type="ECO:0000256" key="3">
    <source>
        <dbReference type="ARBA" id="ARBA00022475"/>
    </source>
</evidence>
<feature type="transmembrane region" description="Helical" evidence="9">
    <location>
        <begin position="6"/>
        <end position="25"/>
    </location>
</feature>
<accession>A0A1F6TZA5</accession>
<feature type="transmembrane region" description="Helical" evidence="9">
    <location>
        <begin position="105"/>
        <end position="124"/>
    </location>
</feature>
<comment type="caution">
    <text evidence="10">The sequence shown here is derived from an EMBL/GenBank/DDBJ whole genome shotgun (WGS) entry which is preliminary data.</text>
</comment>
<evidence type="ECO:0000256" key="1">
    <source>
        <dbReference type="ARBA" id="ARBA00004429"/>
    </source>
</evidence>
<evidence type="ECO:0000256" key="4">
    <source>
        <dbReference type="ARBA" id="ARBA00022519"/>
    </source>
</evidence>
<keyword evidence="6 9" id="KW-1133">Transmembrane helix</keyword>
<protein>
    <recommendedName>
        <fullName evidence="12">Sulphur transport domain-containing protein</fullName>
    </recommendedName>
</protein>